<evidence type="ECO:0000313" key="10">
    <source>
        <dbReference type="Proteomes" id="UP000277498"/>
    </source>
</evidence>
<dbReference type="InterPro" id="IPR041095">
    <property type="entry name" value="EFG_II"/>
</dbReference>
<keyword evidence="2" id="KW-0547">Nucleotide-binding</keyword>
<dbReference type="InterPro" id="IPR035647">
    <property type="entry name" value="EFG_III/V"/>
</dbReference>
<evidence type="ECO:0000256" key="4">
    <source>
        <dbReference type="ARBA" id="ARBA00022917"/>
    </source>
</evidence>
<dbReference type="PANTHER" id="PTHR43261:SF7">
    <property type="entry name" value="ELONGATION FACTOR G-LIKE PROTEIN"/>
    <property type="match status" value="1"/>
</dbReference>
<dbReference type="Pfam" id="PF00679">
    <property type="entry name" value="EFG_C"/>
    <property type="match status" value="1"/>
</dbReference>
<evidence type="ECO:0000313" key="9">
    <source>
        <dbReference type="EMBL" id="VDC32999.1"/>
    </source>
</evidence>
<evidence type="ECO:0000256" key="6">
    <source>
        <dbReference type="ARBA" id="ARBA00024731"/>
    </source>
</evidence>
<dbReference type="AlphaFoldDB" id="A0A3P5XXW9"/>
<dbReference type="Gene3D" id="3.40.50.300">
    <property type="entry name" value="P-loop containing nucleotide triphosphate hydrolases"/>
    <property type="match status" value="1"/>
</dbReference>
<dbReference type="InterPro" id="IPR005517">
    <property type="entry name" value="Transl_elong_EFG/EF2_IV"/>
</dbReference>
<dbReference type="GO" id="GO:0097216">
    <property type="term" value="F:guanosine tetraphosphate binding"/>
    <property type="evidence" value="ECO:0007669"/>
    <property type="project" value="UniProtKB-ARBA"/>
</dbReference>
<dbReference type="Pfam" id="PF03764">
    <property type="entry name" value="EFG_IV"/>
    <property type="match status" value="1"/>
</dbReference>
<reference evidence="9 10" key="1">
    <citation type="submission" date="2018-11" db="EMBL/GenBank/DDBJ databases">
        <authorList>
            <person name="Criscuolo A."/>
        </authorList>
    </citation>
    <scope>NUCLEOTIDE SEQUENCE [LARGE SCALE GENOMIC DNA]</scope>
    <source>
        <strain evidence="9">ACIP111625</strain>
    </source>
</reference>
<dbReference type="InterPro" id="IPR000795">
    <property type="entry name" value="T_Tr_GTP-bd_dom"/>
</dbReference>
<dbReference type="RefSeq" id="WP_124088244.1">
    <property type="nucleotide sequence ID" value="NZ_UXAW01000100.1"/>
</dbReference>
<dbReference type="InterPro" id="IPR047872">
    <property type="entry name" value="EFG_IV"/>
</dbReference>
<dbReference type="SUPFAM" id="SSF54980">
    <property type="entry name" value="EF-G C-terminal domain-like"/>
    <property type="match status" value="2"/>
</dbReference>
<dbReference type="GO" id="GO:0032790">
    <property type="term" value="P:ribosome disassembly"/>
    <property type="evidence" value="ECO:0007669"/>
    <property type="project" value="TreeGrafter"/>
</dbReference>
<accession>A0A3P5XXW9</accession>
<protein>
    <recommendedName>
        <fullName evidence="1">Elongation factor G</fullName>
    </recommendedName>
</protein>
<dbReference type="Gene3D" id="3.30.70.240">
    <property type="match status" value="1"/>
</dbReference>
<dbReference type="SUPFAM" id="SSF54211">
    <property type="entry name" value="Ribosomal protein S5 domain 2-like"/>
    <property type="match status" value="1"/>
</dbReference>
<keyword evidence="10" id="KW-1185">Reference proteome</keyword>
<dbReference type="InterPro" id="IPR020568">
    <property type="entry name" value="Ribosomal_Su5_D2-typ_SF"/>
</dbReference>
<comment type="function">
    <text evidence="6">Catalyzes the GTP-dependent ribosomal translocation step during translation elongation. During this step, the ribosome changes from the pre-translocational (PRE) to the post-translocational (POST) state as the newly formed A-site-bound peptidyl-tRNA and P-site-bound deacylated tRNA move to the P and E sites, respectively. Catalyzes the coordinated movement of the two tRNA molecules, the mRNA and conformational changes in the ribosome.</text>
</comment>
<dbReference type="SMART" id="SM00889">
    <property type="entry name" value="EFG_IV"/>
    <property type="match status" value="1"/>
</dbReference>
<dbReference type="SUPFAM" id="SSF50447">
    <property type="entry name" value="Translation proteins"/>
    <property type="match status" value="1"/>
</dbReference>
<dbReference type="SUPFAM" id="SSF52540">
    <property type="entry name" value="P-loop containing nucleoside triphosphate hydrolases"/>
    <property type="match status" value="1"/>
</dbReference>
<feature type="domain" description="Elongation factor EFG" evidence="7">
    <location>
        <begin position="575"/>
        <end position="666"/>
    </location>
</feature>
<evidence type="ECO:0000256" key="3">
    <source>
        <dbReference type="ARBA" id="ARBA00022768"/>
    </source>
</evidence>
<dbReference type="Pfam" id="PF00009">
    <property type="entry name" value="GTP_EFTU"/>
    <property type="match status" value="1"/>
</dbReference>
<gene>
    <name evidence="9" type="primary">fusA_2</name>
    <name evidence="9" type="ORF">XINFAN_03547</name>
</gene>
<dbReference type="GO" id="GO:0003924">
    <property type="term" value="F:GTPase activity"/>
    <property type="evidence" value="ECO:0007669"/>
    <property type="project" value="InterPro"/>
</dbReference>
<evidence type="ECO:0000256" key="5">
    <source>
        <dbReference type="ARBA" id="ARBA00023134"/>
    </source>
</evidence>
<dbReference type="PANTHER" id="PTHR43261">
    <property type="entry name" value="TRANSLATION ELONGATION FACTOR G-RELATED"/>
    <property type="match status" value="1"/>
</dbReference>
<dbReference type="CDD" id="cd01434">
    <property type="entry name" value="EFG_mtEFG1_IV"/>
    <property type="match status" value="1"/>
</dbReference>
<dbReference type="Proteomes" id="UP000277498">
    <property type="component" value="Unassembled WGS sequence"/>
</dbReference>
<keyword evidence="5" id="KW-0342">GTP-binding</keyword>
<dbReference type="EMBL" id="UXAW01000100">
    <property type="protein sequence ID" value="VDC32999.1"/>
    <property type="molecule type" value="Genomic_DNA"/>
</dbReference>
<organism evidence="9 10">
    <name type="scientific">Pseudogemmobacter humi</name>
    <dbReference type="NCBI Taxonomy" id="2483812"/>
    <lineage>
        <taxon>Bacteria</taxon>
        <taxon>Pseudomonadati</taxon>
        <taxon>Pseudomonadota</taxon>
        <taxon>Alphaproteobacteria</taxon>
        <taxon>Rhodobacterales</taxon>
        <taxon>Paracoccaceae</taxon>
        <taxon>Pseudogemmobacter</taxon>
    </lineage>
</organism>
<dbReference type="InterPro" id="IPR009000">
    <property type="entry name" value="Transl_B-barrel_sf"/>
</dbReference>
<dbReference type="OrthoDB" id="9802948at2"/>
<evidence type="ECO:0000259" key="8">
    <source>
        <dbReference type="SMART" id="SM00889"/>
    </source>
</evidence>
<sequence length="668" mass="71179">MARNDHGTPSGRCAVLAGPQGSGKTTLFEDMLFAAGAVPRRGTVKDGTTTGDTAPEARARLMSVEPNIAAFDYLGQGWTLIDCPGAVDLAHDAQCAMAVADVVVVVAEPVPDRAAALAPVLKFLDDREIPHILYINKMDQPEASVRATLHALQAVSARPLVLRAIPIREGGKITGHVDLVSERAFRWNPHRPSDLIALPDAARPDEAGARNLMLEALADFDDRLMEELLEETVPPPAEIYENLTRDLAADLIVPVFFGSAENENGITRLMKALRHDAPGPEATAARLGLPEAGPLAQVFRTAWAGQQGKLSWVRVWRGEVKDGSSLGERVGGVLSPFGRKLTPKPVAEAGEVVALGRLTEARTGDLLTPAGRAGADWPAPPEPVHALAIRAGRPSEEVKLSAALTRLCEEDPALRCQHLPETGETLLEGQGETHLALALARMKADSGLTVTRERPQVPFRETITRGSTVHARHKKQSGGHGEFADVTLEIRPQPRGEGFVFGDRITGGVVPKQYIPAVQKGVEAFLARGPMGYPLVDVAVTLTDGGYHAVDSSDMAFQKAAQKAMAEAMPACGSLLLEPVLQIAITVPAAFTPRVQRIVTGRRGQLLGFDARPGWPGWDEVQALMPQAETEGLIAEIRAVSLGTGSFAARFAHLQETAPPAAARAARG</sequence>
<dbReference type="InterPro" id="IPR000640">
    <property type="entry name" value="EFG_V-like"/>
</dbReference>
<dbReference type="SMART" id="SM00838">
    <property type="entry name" value="EFG_C"/>
    <property type="match status" value="1"/>
</dbReference>
<dbReference type="GO" id="GO:0003746">
    <property type="term" value="F:translation elongation factor activity"/>
    <property type="evidence" value="ECO:0007669"/>
    <property type="project" value="UniProtKB-KW"/>
</dbReference>
<name>A0A3P5XXW9_9RHOB</name>
<dbReference type="NCBIfam" id="NF009379">
    <property type="entry name" value="PRK12740.1-3"/>
    <property type="match status" value="1"/>
</dbReference>
<feature type="domain" description="Translation elongation factor EFG/EF2" evidence="8">
    <location>
        <begin position="456"/>
        <end position="573"/>
    </location>
</feature>
<evidence type="ECO:0000259" key="7">
    <source>
        <dbReference type="SMART" id="SM00838"/>
    </source>
</evidence>
<dbReference type="InterPro" id="IPR027417">
    <property type="entry name" value="P-loop_NTPase"/>
</dbReference>
<dbReference type="CDD" id="cd03713">
    <property type="entry name" value="EFG_mtEFG_C"/>
    <property type="match status" value="1"/>
</dbReference>
<dbReference type="InterPro" id="IPR035649">
    <property type="entry name" value="EFG_V"/>
</dbReference>
<dbReference type="Gene3D" id="3.30.70.870">
    <property type="entry name" value="Elongation Factor G (Translational Gtpase), domain 3"/>
    <property type="match status" value="1"/>
</dbReference>
<dbReference type="Gene3D" id="3.30.230.10">
    <property type="match status" value="1"/>
</dbReference>
<keyword evidence="4" id="KW-0648">Protein biosynthesis</keyword>
<evidence type="ECO:0000256" key="2">
    <source>
        <dbReference type="ARBA" id="ARBA00022741"/>
    </source>
</evidence>
<dbReference type="GO" id="GO:0005525">
    <property type="term" value="F:GTP binding"/>
    <property type="evidence" value="ECO:0007669"/>
    <property type="project" value="UniProtKB-KW"/>
</dbReference>
<dbReference type="CDD" id="cd04170">
    <property type="entry name" value="EF-G_bact"/>
    <property type="match status" value="1"/>
</dbReference>
<evidence type="ECO:0000256" key="1">
    <source>
        <dbReference type="ARBA" id="ARBA00017872"/>
    </source>
</evidence>
<dbReference type="InterPro" id="IPR014721">
    <property type="entry name" value="Ribsml_uS5_D2-typ_fold_subgr"/>
</dbReference>
<dbReference type="Pfam" id="PF14492">
    <property type="entry name" value="EFG_III"/>
    <property type="match status" value="1"/>
</dbReference>
<dbReference type="Gene3D" id="2.40.30.10">
    <property type="entry name" value="Translation factors"/>
    <property type="match status" value="1"/>
</dbReference>
<keyword evidence="3 9" id="KW-0251">Elongation factor</keyword>
<proteinExistence type="predicted"/>